<dbReference type="SUPFAM" id="SSF52317">
    <property type="entry name" value="Class I glutamine amidotransferase-like"/>
    <property type="match status" value="1"/>
</dbReference>
<dbReference type="Gene3D" id="3.40.50.300">
    <property type="entry name" value="P-loop containing nucleotide triphosphate hydrolases"/>
    <property type="match status" value="1"/>
</dbReference>
<proteinExistence type="inferred from homology"/>
<evidence type="ECO:0000313" key="12">
    <source>
        <dbReference type="EMBL" id="BAQ15864.1"/>
    </source>
</evidence>
<dbReference type="PANTHER" id="PTHR43873">
    <property type="entry name" value="COBYRINATE A,C-DIAMIDE SYNTHASE"/>
    <property type="match status" value="1"/>
</dbReference>
<dbReference type="SUPFAM" id="SSF52540">
    <property type="entry name" value="P-loop containing nucleoside triphosphate hydrolases"/>
    <property type="match status" value="1"/>
</dbReference>
<evidence type="ECO:0000256" key="6">
    <source>
        <dbReference type="ARBA" id="ARBA00022840"/>
    </source>
</evidence>
<dbReference type="PROSITE" id="PS51274">
    <property type="entry name" value="GATASE_COBBQ"/>
    <property type="match status" value="1"/>
</dbReference>
<keyword evidence="6 9" id="KW-0067">ATP-binding</keyword>
<dbReference type="UniPathway" id="UPA00148">
    <property type="reaction ID" value="UER00220"/>
</dbReference>
<comment type="cofactor">
    <cofactor evidence="1 9">
        <name>Mg(2+)</name>
        <dbReference type="ChEBI" id="CHEBI:18420"/>
    </cofactor>
</comment>
<comment type="domain">
    <text evidence="9">Comprises of two domains. The C-terminal domain contains the binding site for glutamine and catalyzes the hydrolysis of this substrate to glutamate and ammonia. The N-terminal domain is anticipated to bind ATP and hydrogenobyrinate and catalyzes the ultimate synthesis of the diamide product. The ammonia produced via the glutaminase domain is probably translocated to the adjacent domain via a molecular tunnel, where it reacts with an activated intermediate.</text>
</comment>
<protein>
    <recommendedName>
        <fullName evidence="9">Hydrogenobyrinate a,c-diamide synthase</fullName>
        <ecNumber evidence="9">6.3.5.9</ecNumber>
    </recommendedName>
    <alternativeName>
        <fullName evidence="9">Hydrogenobyrinic acid a,c-diamide synthase</fullName>
    </alternativeName>
</protein>
<dbReference type="AlphaFoldDB" id="A0A0A8K1M3"/>
<dbReference type="OrthoDB" id="9764035at2"/>
<dbReference type="InterPro" id="IPR029062">
    <property type="entry name" value="Class_I_gatase-like"/>
</dbReference>
<dbReference type="EC" id="6.3.5.9" evidence="9"/>
<evidence type="ECO:0000256" key="5">
    <source>
        <dbReference type="ARBA" id="ARBA00022741"/>
    </source>
</evidence>
<feature type="active site" description="Nucleophile" evidence="9">
    <location>
        <position position="329"/>
    </location>
</feature>
<reference evidence="12 13" key="1">
    <citation type="submission" date="2014-09" db="EMBL/GenBank/DDBJ databases">
        <title>Genome sequencing of Methyloceanibacter caenitepidi Gela4.</title>
        <authorList>
            <person name="Takeuchi M."/>
            <person name="Susumu S."/>
            <person name="Kamagata Y."/>
            <person name="Oshima K."/>
            <person name="Hattori M."/>
            <person name="Iwasaki W."/>
        </authorList>
    </citation>
    <scope>NUCLEOTIDE SEQUENCE [LARGE SCALE GENOMIC DNA]</scope>
    <source>
        <strain evidence="12 13">Gela4</strain>
    </source>
</reference>
<organism evidence="12 13">
    <name type="scientific">Methyloceanibacter caenitepidi</name>
    <dbReference type="NCBI Taxonomy" id="1384459"/>
    <lineage>
        <taxon>Bacteria</taxon>
        <taxon>Pseudomonadati</taxon>
        <taxon>Pseudomonadota</taxon>
        <taxon>Alphaproteobacteria</taxon>
        <taxon>Hyphomicrobiales</taxon>
        <taxon>Hyphomicrobiaceae</taxon>
        <taxon>Methyloceanibacter</taxon>
    </lineage>
</organism>
<dbReference type="Proteomes" id="UP000031643">
    <property type="component" value="Chromosome"/>
</dbReference>
<dbReference type="Pfam" id="PF01656">
    <property type="entry name" value="CbiA"/>
    <property type="match status" value="1"/>
</dbReference>
<feature type="domain" description="CobB/CobQ-like glutamine amidotransferase" evidence="11">
    <location>
        <begin position="247"/>
        <end position="435"/>
    </location>
</feature>
<evidence type="ECO:0000256" key="8">
    <source>
        <dbReference type="ARBA" id="ARBA00022962"/>
    </source>
</evidence>
<gene>
    <name evidence="9" type="primary">cobB</name>
    <name evidence="12" type="ORF">GL4_0396</name>
</gene>
<evidence type="ECO:0000256" key="2">
    <source>
        <dbReference type="ARBA" id="ARBA00006205"/>
    </source>
</evidence>
<feature type="domain" description="CobQ/CobB/MinD/ParA nucleotide binding" evidence="10">
    <location>
        <begin position="6"/>
        <end position="192"/>
    </location>
</feature>
<keyword evidence="7 9" id="KW-0460">Magnesium</keyword>
<evidence type="ECO:0000259" key="10">
    <source>
        <dbReference type="Pfam" id="PF01656"/>
    </source>
</evidence>
<comment type="similarity">
    <text evidence="2">Belongs to the CobB/CobQ family. CobQ subfamily.</text>
</comment>
<keyword evidence="5 9" id="KW-0547">Nucleotide-binding</keyword>
<dbReference type="InterPro" id="IPR027417">
    <property type="entry name" value="P-loop_NTPase"/>
</dbReference>
<evidence type="ECO:0000313" key="13">
    <source>
        <dbReference type="Proteomes" id="UP000031643"/>
    </source>
</evidence>
<dbReference type="Gene3D" id="3.40.50.880">
    <property type="match status" value="1"/>
</dbReference>
<comment type="miscellaneous">
    <text evidence="9">The a and c carboxylates of hydrogenobyrinate are activated for nucleophilic attack via formation of a phosphorylated intermediate by ATP. CobB catalyzes first the amidation of the c-carboxylate, and then that of the a-carboxylate.</text>
</comment>
<dbReference type="NCBIfam" id="NF002204">
    <property type="entry name" value="PRK01077.1"/>
    <property type="match status" value="1"/>
</dbReference>
<evidence type="ECO:0000259" key="11">
    <source>
        <dbReference type="Pfam" id="PF07685"/>
    </source>
</evidence>
<feature type="site" description="Increases nucleophilicity of active site Cys" evidence="9">
    <location>
        <position position="432"/>
    </location>
</feature>
<dbReference type="InterPro" id="IPR002586">
    <property type="entry name" value="CobQ/CobB/MinD/ParA_Nub-bd_dom"/>
</dbReference>
<dbReference type="GO" id="GO:0042242">
    <property type="term" value="F:cobyrinic acid a,c-diamide synthase activity"/>
    <property type="evidence" value="ECO:0007669"/>
    <property type="project" value="InterPro"/>
</dbReference>
<evidence type="ECO:0000256" key="7">
    <source>
        <dbReference type="ARBA" id="ARBA00022842"/>
    </source>
</evidence>
<dbReference type="Pfam" id="PF07685">
    <property type="entry name" value="GATase_3"/>
    <property type="match status" value="1"/>
</dbReference>
<comment type="catalytic activity">
    <reaction evidence="9">
        <text>hydrogenobyrinate + 2 L-glutamine + 2 ATP + 2 H2O = hydrogenobyrinate a,c-diamide + 2 L-glutamate + 2 ADP + 2 phosphate + 2 H(+)</text>
        <dbReference type="Rhea" id="RHEA:12544"/>
        <dbReference type="ChEBI" id="CHEBI:15377"/>
        <dbReference type="ChEBI" id="CHEBI:15378"/>
        <dbReference type="ChEBI" id="CHEBI:29985"/>
        <dbReference type="ChEBI" id="CHEBI:30616"/>
        <dbReference type="ChEBI" id="CHEBI:43474"/>
        <dbReference type="ChEBI" id="CHEBI:58359"/>
        <dbReference type="ChEBI" id="CHEBI:77873"/>
        <dbReference type="ChEBI" id="CHEBI:77874"/>
        <dbReference type="ChEBI" id="CHEBI:456216"/>
        <dbReference type="EC" id="6.3.5.9"/>
    </reaction>
</comment>
<keyword evidence="8 9" id="KW-0315">Glutamine amidotransferase</keyword>
<evidence type="ECO:0000256" key="3">
    <source>
        <dbReference type="ARBA" id="ARBA00022573"/>
    </source>
</evidence>
<comment type="function">
    <text evidence="9">Catalyzes the ATP-dependent amidation of the two carboxylate groups at positions a and c of hydrogenobyrinate, using either L-glutamine or ammonia as the nitrogen source.</text>
</comment>
<dbReference type="InterPro" id="IPR004484">
    <property type="entry name" value="CbiA/CobB_synth"/>
</dbReference>
<dbReference type="GO" id="GO:0009236">
    <property type="term" value="P:cobalamin biosynthetic process"/>
    <property type="evidence" value="ECO:0007669"/>
    <property type="project" value="UniProtKB-UniRule"/>
</dbReference>
<dbReference type="NCBIfam" id="TIGR00379">
    <property type="entry name" value="cobB"/>
    <property type="match status" value="1"/>
</dbReference>
<dbReference type="STRING" id="1384459.GL4_0396"/>
<dbReference type="PANTHER" id="PTHR43873:SF1">
    <property type="entry name" value="COBYRINATE A,C-DIAMIDE SYNTHASE"/>
    <property type="match status" value="1"/>
</dbReference>
<dbReference type="HAMAP" id="MF_00027">
    <property type="entry name" value="CobB_CbiA"/>
    <property type="match status" value="1"/>
</dbReference>
<dbReference type="GO" id="GO:0005524">
    <property type="term" value="F:ATP binding"/>
    <property type="evidence" value="ECO:0007669"/>
    <property type="project" value="UniProtKB-UniRule"/>
</dbReference>
<name>A0A0A8K1M3_9HYPH</name>
<keyword evidence="13" id="KW-1185">Reference proteome</keyword>
<sequence>MSASGLVIAAHKSGAGKTTLTLALLAALKRRDLTVHAAKAGPDYIDPAFHERATGHGSVNLDSWAMPPGLLDALMAETAREADIVVVEGVMGLFDGIAGVPGRTGATADLAARFDLPVVLVIDVTSQAQSAAALLRGFATHDPAVQVAGVVLNRVASERHANLVSRAIEALRIPILGMFPRDKTVTLPERHLGLVQAGEHDDLDARLAALAALAEAHLDLDAILALARPPLLSGDTVSGRLPQPGMRIAVAQDAAFTFLYPHLVQGWREHGATLVPFSPLADEGPDRSCDSCWLPGGYPELHAGRLAAASGFKTKLAAFAETRPVHGECGGYMVLGQGLVDADGVRHEMCGLLSHATSFAERSMHLGYRQAKLLEPSVLGNVGASVRGHEYHYACVIEPGDDAPLAALSDGEGKPLGTSGGRCGTVTGTFFHAIAAA</sequence>
<dbReference type="GO" id="GO:0043802">
    <property type="term" value="F:hydrogenobyrinic acid a,c-diamide synthase (glutamine-hydrolysing) activity"/>
    <property type="evidence" value="ECO:0007669"/>
    <property type="project" value="UniProtKB-UniRule"/>
</dbReference>
<keyword evidence="4 9" id="KW-0436">Ligase</keyword>
<evidence type="ECO:0000256" key="4">
    <source>
        <dbReference type="ARBA" id="ARBA00022598"/>
    </source>
</evidence>
<evidence type="ECO:0000256" key="1">
    <source>
        <dbReference type="ARBA" id="ARBA00001946"/>
    </source>
</evidence>
<evidence type="ECO:0000256" key="9">
    <source>
        <dbReference type="HAMAP-Rule" id="MF_00027"/>
    </source>
</evidence>
<dbReference type="EMBL" id="AP014648">
    <property type="protein sequence ID" value="BAQ15864.1"/>
    <property type="molecule type" value="Genomic_DNA"/>
</dbReference>
<keyword evidence="3 9" id="KW-0169">Cobalamin biosynthesis</keyword>
<accession>A0A0A8K1M3</accession>
<comment type="similarity">
    <text evidence="9">Belongs to the CobB/CbiA family.</text>
</comment>
<dbReference type="InterPro" id="IPR011698">
    <property type="entry name" value="GATase_3"/>
</dbReference>
<dbReference type="HOGENOM" id="CLU_022752_0_0_5"/>
<dbReference type="RefSeq" id="WP_045363953.1">
    <property type="nucleotide sequence ID" value="NZ_AP014648.1"/>
</dbReference>
<dbReference type="KEGG" id="mcg:GL4_0396"/>
<comment type="pathway">
    <text evidence="9">Cofactor biosynthesis; adenosylcobalamin biosynthesis; cob(II)yrinate a,c-diamide from precorrin-2 (aerobic route): step 9/10.</text>
</comment>